<protein>
    <submittedName>
        <fullName evidence="10">Uncharacterized protein</fullName>
    </submittedName>
</protein>
<dbReference type="PROSITE" id="PS51294">
    <property type="entry name" value="HTH_MYB"/>
    <property type="match status" value="1"/>
</dbReference>
<dbReference type="EnsemblPlants" id="QL04p046846:mrna">
    <property type="protein sequence ID" value="QL04p046846:mrna"/>
    <property type="gene ID" value="QL04p046846"/>
</dbReference>
<dbReference type="InterPro" id="IPR006447">
    <property type="entry name" value="Myb_dom_plants"/>
</dbReference>
<dbReference type="SMART" id="SM00717">
    <property type="entry name" value="SANT"/>
    <property type="match status" value="2"/>
</dbReference>
<dbReference type="InterPro" id="IPR017884">
    <property type="entry name" value="SANT_dom"/>
</dbReference>
<dbReference type="PANTHER" id="PTHR44042:SF15">
    <property type="entry name" value="DUPLICATED HOMEODOMAIN-LIKE SUPERFAMILY PROTEIN"/>
    <property type="match status" value="1"/>
</dbReference>
<dbReference type="PANTHER" id="PTHR44042">
    <property type="entry name" value="DUPLICATED HOMEODOMAIN-LIKE SUPERFAMILY PROTEIN-RELATED"/>
    <property type="match status" value="1"/>
</dbReference>
<dbReference type="GO" id="GO:1902074">
    <property type="term" value="P:response to salt"/>
    <property type="evidence" value="ECO:0007669"/>
    <property type="project" value="EnsemblPlants"/>
</dbReference>
<dbReference type="FunCoup" id="A0A7N2LHV4">
    <property type="interactions" value="108"/>
</dbReference>
<feature type="domain" description="Myb-like" evidence="7">
    <location>
        <begin position="102"/>
        <end position="154"/>
    </location>
</feature>
<organism evidence="10 11">
    <name type="scientific">Quercus lobata</name>
    <name type="common">Valley oak</name>
    <dbReference type="NCBI Taxonomy" id="97700"/>
    <lineage>
        <taxon>Eukaryota</taxon>
        <taxon>Viridiplantae</taxon>
        <taxon>Streptophyta</taxon>
        <taxon>Embryophyta</taxon>
        <taxon>Tracheophyta</taxon>
        <taxon>Spermatophyta</taxon>
        <taxon>Magnoliopsida</taxon>
        <taxon>eudicotyledons</taxon>
        <taxon>Gunneridae</taxon>
        <taxon>Pentapetalae</taxon>
        <taxon>rosids</taxon>
        <taxon>fabids</taxon>
        <taxon>Fagales</taxon>
        <taxon>Fagaceae</taxon>
        <taxon>Quercus</taxon>
    </lineage>
</organism>
<keyword evidence="5" id="KW-0539">Nucleus</keyword>
<name>A0A7N2LHV4_QUELO</name>
<reference evidence="10 11" key="1">
    <citation type="journal article" date="2016" name="G3 (Bethesda)">
        <title>First Draft Assembly and Annotation of the Genome of a California Endemic Oak Quercus lobata Nee (Fagaceae).</title>
        <authorList>
            <person name="Sork V.L."/>
            <person name="Fitz-Gibbon S.T."/>
            <person name="Puiu D."/>
            <person name="Crepeau M."/>
            <person name="Gugger P.F."/>
            <person name="Sherman R."/>
            <person name="Stevens K."/>
            <person name="Langley C.H."/>
            <person name="Pellegrini M."/>
            <person name="Salzberg S.L."/>
        </authorList>
    </citation>
    <scope>NUCLEOTIDE SEQUENCE [LARGE SCALE GENOMIC DNA]</scope>
    <source>
        <strain evidence="10 11">cv. SW786</strain>
    </source>
</reference>
<dbReference type="Proteomes" id="UP000594261">
    <property type="component" value="Chromosome 4"/>
</dbReference>
<evidence type="ECO:0000259" key="7">
    <source>
        <dbReference type="PROSITE" id="PS50090"/>
    </source>
</evidence>
<evidence type="ECO:0000256" key="5">
    <source>
        <dbReference type="ARBA" id="ARBA00023242"/>
    </source>
</evidence>
<evidence type="ECO:0000256" key="6">
    <source>
        <dbReference type="SAM" id="MobiDB-lite"/>
    </source>
</evidence>
<feature type="compositionally biased region" description="Polar residues" evidence="6">
    <location>
        <begin position="84"/>
        <end position="94"/>
    </location>
</feature>
<accession>A0A7N2LHV4</accession>
<dbReference type="GeneID" id="115986997"/>
<dbReference type="OMA" id="DYMDDSA"/>
<comment type="subcellular location">
    <subcellularLocation>
        <location evidence="1">Nucleus</location>
    </subcellularLocation>
</comment>
<evidence type="ECO:0000256" key="1">
    <source>
        <dbReference type="ARBA" id="ARBA00004123"/>
    </source>
</evidence>
<dbReference type="GO" id="GO:0009737">
    <property type="term" value="P:response to abscisic acid"/>
    <property type="evidence" value="ECO:0007669"/>
    <property type="project" value="EnsemblPlants"/>
</dbReference>
<dbReference type="GO" id="GO:0090359">
    <property type="term" value="P:negative regulation of abscisic acid biosynthetic process"/>
    <property type="evidence" value="ECO:0007669"/>
    <property type="project" value="EnsemblPlants"/>
</dbReference>
<evidence type="ECO:0000256" key="3">
    <source>
        <dbReference type="ARBA" id="ARBA00023125"/>
    </source>
</evidence>
<evidence type="ECO:0000259" key="9">
    <source>
        <dbReference type="PROSITE" id="PS51294"/>
    </source>
</evidence>
<dbReference type="AlphaFoldDB" id="A0A7N2LHV4"/>
<keyword evidence="2" id="KW-0805">Transcription regulation</keyword>
<dbReference type="KEGG" id="qlo:115986997"/>
<dbReference type="FunFam" id="1.10.10.60:FF:000154">
    <property type="entry name" value="Transcription factor SRM1"/>
    <property type="match status" value="1"/>
</dbReference>
<reference evidence="10" key="2">
    <citation type="submission" date="2021-01" db="UniProtKB">
        <authorList>
            <consortium name="EnsemblPlants"/>
        </authorList>
    </citation>
    <scope>IDENTIFICATION</scope>
</reference>
<dbReference type="RefSeq" id="XP_030966294.1">
    <property type="nucleotide sequence ID" value="XM_031110434.1"/>
</dbReference>
<dbReference type="NCBIfam" id="TIGR01557">
    <property type="entry name" value="myb_SHAQKYF"/>
    <property type="match status" value="1"/>
</dbReference>
<dbReference type="PROSITE" id="PS51293">
    <property type="entry name" value="SANT"/>
    <property type="match status" value="2"/>
</dbReference>
<evidence type="ECO:0000313" key="11">
    <source>
        <dbReference type="Proteomes" id="UP000594261"/>
    </source>
</evidence>
<dbReference type="CDD" id="cd00167">
    <property type="entry name" value="SANT"/>
    <property type="match status" value="2"/>
</dbReference>
<dbReference type="FunFam" id="1.10.10.60:FF:000009">
    <property type="entry name" value="transcription factor MYB1R1"/>
    <property type="match status" value="1"/>
</dbReference>
<evidence type="ECO:0000256" key="2">
    <source>
        <dbReference type="ARBA" id="ARBA00023015"/>
    </source>
</evidence>
<feature type="domain" description="Myb-like" evidence="7">
    <location>
        <begin position="1"/>
        <end position="49"/>
    </location>
</feature>
<feature type="region of interest" description="Disordered" evidence="6">
    <location>
        <begin position="63"/>
        <end position="112"/>
    </location>
</feature>
<keyword evidence="3" id="KW-0238">DNA-binding</keyword>
<evidence type="ECO:0000259" key="8">
    <source>
        <dbReference type="PROSITE" id="PS51293"/>
    </source>
</evidence>
<keyword evidence="4" id="KW-0804">Transcription</keyword>
<feature type="domain" description="HTH myb-type" evidence="9">
    <location>
        <begin position="102"/>
        <end position="158"/>
    </location>
</feature>
<dbReference type="GO" id="GO:0005634">
    <property type="term" value="C:nucleus"/>
    <property type="evidence" value="ECO:0007669"/>
    <property type="project" value="UniProtKB-SubCell"/>
</dbReference>
<dbReference type="InParanoid" id="A0A7N2LHV4"/>
<feature type="domain" description="SANT" evidence="8">
    <location>
        <begin position="105"/>
        <end position="158"/>
    </location>
</feature>
<keyword evidence="11" id="KW-1185">Reference proteome</keyword>
<feature type="compositionally biased region" description="Basic and acidic residues" evidence="6">
    <location>
        <begin position="98"/>
        <end position="112"/>
    </location>
</feature>
<proteinExistence type="predicted"/>
<dbReference type="Gene3D" id="1.10.10.60">
    <property type="entry name" value="Homeodomain-like"/>
    <property type="match status" value="2"/>
</dbReference>
<gene>
    <name evidence="10" type="primary">LOC115986997</name>
</gene>
<dbReference type="SUPFAM" id="SSF46689">
    <property type="entry name" value="Homeodomain-like"/>
    <property type="match status" value="2"/>
</dbReference>
<feature type="domain" description="SANT" evidence="8">
    <location>
        <begin position="1"/>
        <end position="45"/>
    </location>
</feature>
<dbReference type="PROSITE" id="PS50090">
    <property type="entry name" value="MYB_LIKE"/>
    <property type="match status" value="2"/>
</dbReference>
<dbReference type="InterPro" id="IPR017930">
    <property type="entry name" value="Myb_dom"/>
</dbReference>
<dbReference type="InterPro" id="IPR001005">
    <property type="entry name" value="SANT/Myb"/>
</dbReference>
<dbReference type="InterPro" id="IPR009057">
    <property type="entry name" value="Homeodomain-like_sf"/>
</dbReference>
<dbReference type="OrthoDB" id="118550at2759"/>
<dbReference type="Gramene" id="QL04p046846:mrna">
    <property type="protein sequence ID" value="QL04p046846:mrna"/>
    <property type="gene ID" value="QL04p046846"/>
</dbReference>
<sequence length="226" mass="25777">MMWNRSEDKIFEHALVMVPEDVPDRWQRIAEQIPGKSPRDVKEHYDDLVHDVLEIDSGRVELPSYADEDDSDSGGHGGWDSPSNQNQISFSNHNNKPKHSDSERKKGTPWTEEEHRLFLTGLKKFGKGDWRSISRNVVVTRTPTQVASHAQKYFLRQNSVKKERKRSSIHDITADNNPVALPVNQSWLPPPGSAVQQQQAYQPMTMPPHLPGQVSPMGYQNFGFPM</sequence>
<dbReference type="Pfam" id="PF00249">
    <property type="entry name" value="Myb_DNA-binding"/>
    <property type="match status" value="2"/>
</dbReference>
<evidence type="ECO:0000313" key="10">
    <source>
        <dbReference type="EnsemblPlants" id="QL04p046846:mrna"/>
    </source>
</evidence>
<evidence type="ECO:0000256" key="4">
    <source>
        <dbReference type="ARBA" id="ARBA00023163"/>
    </source>
</evidence>
<dbReference type="EMBL" id="LRBV02000004">
    <property type="status" value="NOT_ANNOTATED_CDS"/>
    <property type="molecule type" value="Genomic_DNA"/>
</dbReference>
<dbReference type="GO" id="GO:0003677">
    <property type="term" value="F:DNA binding"/>
    <property type="evidence" value="ECO:0007669"/>
    <property type="project" value="UniProtKB-KW"/>
</dbReference>